<dbReference type="EMBL" id="BK014786">
    <property type="protein sequence ID" value="DAD75607.1"/>
    <property type="molecule type" value="Genomic_DNA"/>
</dbReference>
<dbReference type="InterPro" id="IPR013324">
    <property type="entry name" value="RNA_pol_sigma_r3/r4-like"/>
</dbReference>
<evidence type="ECO:0008006" key="2">
    <source>
        <dbReference type="Google" id="ProtNLM"/>
    </source>
</evidence>
<reference evidence="1" key="1">
    <citation type="journal article" date="2021" name="Proc. Natl. Acad. Sci. U.S.A.">
        <title>A Catalog of Tens of Thousands of Viruses from Human Metagenomes Reveals Hidden Associations with Chronic Diseases.</title>
        <authorList>
            <person name="Tisza M.J."/>
            <person name="Buck C.B."/>
        </authorList>
    </citation>
    <scope>NUCLEOTIDE SEQUENCE</scope>
    <source>
        <strain evidence="1">Ctr0N4</strain>
    </source>
</reference>
<protein>
    <recommendedName>
        <fullName evidence="2">DUF1492 domain-containing protein</fullName>
    </recommendedName>
</protein>
<accession>A0A8S5M0M7</accession>
<proteinExistence type="predicted"/>
<sequence>MDVKAYLQRLQLLDTVINQKLRELESLKALSTCVAGFDTSKERVQSSGSGEAAFVTPVLRIIALEQEINAEIDTFVDEKHSTIRLIQKLDNPLQMDVLYRRYVEYQSFERIAAEMNIAPQHAFVLHRKGLKALEQYAIMQ</sequence>
<organism evidence="1">
    <name type="scientific">Siphoviridae sp. ctr0N4</name>
    <dbReference type="NCBI Taxonomy" id="2826473"/>
    <lineage>
        <taxon>Viruses</taxon>
        <taxon>Duplodnaviria</taxon>
        <taxon>Heunggongvirae</taxon>
        <taxon>Uroviricota</taxon>
        <taxon>Caudoviricetes</taxon>
    </lineage>
</organism>
<evidence type="ECO:0000313" key="1">
    <source>
        <dbReference type="EMBL" id="DAD75607.1"/>
    </source>
</evidence>
<name>A0A8S5M0M7_9CAUD</name>
<dbReference type="SUPFAM" id="SSF88659">
    <property type="entry name" value="Sigma3 and sigma4 domains of RNA polymerase sigma factors"/>
    <property type="match status" value="1"/>
</dbReference>